<evidence type="ECO:0000256" key="6">
    <source>
        <dbReference type="SAM" id="Phobius"/>
    </source>
</evidence>
<gene>
    <name evidence="7" type="ORF">C8N46_103187</name>
</gene>
<reference evidence="7 8" key="1">
    <citation type="submission" date="2018-04" db="EMBL/GenBank/DDBJ databases">
        <title>Genomic Encyclopedia of Archaeal and Bacterial Type Strains, Phase II (KMG-II): from individual species to whole genera.</title>
        <authorList>
            <person name="Goeker M."/>
        </authorList>
    </citation>
    <scope>NUCLEOTIDE SEQUENCE [LARGE SCALE GENOMIC DNA]</scope>
    <source>
        <strain evidence="7 8">DSM 25731</strain>
    </source>
</reference>
<evidence type="ECO:0000256" key="1">
    <source>
        <dbReference type="ARBA" id="ARBA00004651"/>
    </source>
</evidence>
<feature type="transmembrane region" description="Helical" evidence="6">
    <location>
        <begin position="407"/>
        <end position="424"/>
    </location>
</feature>
<feature type="transmembrane region" description="Helical" evidence="6">
    <location>
        <begin position="82"/>
        <end position="109"/>
    </location>
</feature>
<accession>A0A2T6C1B0</accession>
<evidence type="ECO:0000256" key="2">
    <source>
        <dbReference type="ARBA" id="ARBA00022475"/>
    </source>
</evidence>
<keyword evidence="4 6" id="KW-1133">Transmembrane helix</keyword>
<evidence type="ECO:0000256" key="3">
    <source>
        <dbReference type="ARBA" id="ARBA00022692"/>
    </source>
</evidence>
<protein>
    <submittedName>
        <fullName evidence="7">Amino acid:proton symporter (ABT family)</fullName>
    </submittedName>
</protein>
<feature type="transmembrane region" description="Helical" evidence="6">
    <location>
        <begin position="348"/>
        <end position="368"/>
    </location>
</feature>
<feature type="transmembrane region" description="Helical" evidence="6">
    <location>
        <begin position="322"/>
        <end position="342"/>
    </location>
</feature>
<name>A0A2T6C1B0_9FLAO</name>
<dbReference type="PANTHER" id="PTHR42770">
    <property type="entry name" value="AMINO ACID TRANSPORTER-RELATED"/>
    <property type="match status" value="1"/>
</dbReference>
<feature type="transmembrane region" description="Helical" evidence="6">
    <location>
        <begin position="230"/>
        <end position="253"/>
    </location>
</feature>
<feature type="transmembrane region" description="Helical" evidence="6">
    <location>
        <begin position="158"/>
        <end position="177"/>
    </location>
</feature>
<keyword evidence="5 6" id="KW-0472">Membrane</keyword>
<feature type="transmembrane region" description="Helical" evidence="6">
    <location>
        <begin position="45"/>
        <end position="62"/>
    </location>
</feature>
<comment type="caution">
    <text evidence="7">The sequence shown here is derived from an EMBL/GenBank/DDBJ whole genome shotgun (WGS) entry which is preliminary data.</text>
</comment>
<dbReference type="PANTHER" id="PTHR42770:SF11">
    <property type="entry name" value="INNER MEMBRANE TRANSPORT PROTEIN YBAT"/>
    <property type="match status" value="1"/>
</dbReference>
<dbReference type="Pfam" id="PF13520">
    <property type="entry name" value="AA_permease_2"/>
    <property type="match status" value="1"/>
</dbReference>
<sequence length="431" mass="46290">MINSNESDKIGLKEAMSIGIGGMVGGGIFAVLGLAVALAKGGTPISFLIAGGIALITSYSYVKLSLKFPDKGGTVKFINEGFGVGIFSGGINNLLWVSYIIMLALYASAFGSYAPNLLQLTGDTTIDSHIFSSSIIILATAINYYSIKIVGKIESYAVIIKLIILLSFVGIGMFGLIGNPNLTQLSPANWEAAFDLLTAGMVIFVAYEGFELIANAATDIKNPKKNIPKAYYWSILFVIALYFVIATITVGSLEFDQIAKAQDYVLAEAAKPMLGQVGFTIITIAALISTFSAINASLYGGSRVNYEIAEEDELPREFTHKLWNQPIGLFITAIATLILVNTLPLESISTAGSVGFLLVFAIVNCTGYKLAKKIDGKRSIPFIGALLCFVAMIALLIQHFTEKPLDVYIALGIIVGCFLLEYVYKKSENKH</sequence>
<dbReference type="InterPro" id="IPR002293">
    <property type="entry name" value="AA/rel_permease1"/>
</dbReference>
<comment type="subcellular location">
    <subcellularLocation>
        <location evidence="1">Cell membrane</location>
        <topology evidence="1">Multi-pass membrane protein</topology>
    </subcellularLocation>
</comment>
<dbReference type="GO" id="GO:0022857">
    <property type="term" value="F:transmembrane transporter activity"/>
    <property type="evidence" value="ECO:0007669"/>
    <property type="project" value="InterPro"/>
</dbReference>
<feature type="transmembrane region" description="Helical" evidence="6">
    <location>
        <begin position="197"/>
        <end position="218"/>
    </location>
</feature>
<dbReference type="InterPro" id="IPR050367">
    <property type="entry name" value="APC_superfamily"/>
</dbReference>
<feature type="transmembrane region" description="Helical" evidence="6">
    <location>
        <begin position="129"/>
        <end position="146"/>
    </location>
</feature>
<feature type="transmembrane region" description="Helical" evidence="6">
    <location>
        <begin position="273"/>
        <end position="301"/>
    </location>
</feature>
<organism evidence="7 8">
    <name type="scientific">Kordia periserrulae</name>
    <dbReference type="NCBI Taxonomy" id="701523"/>
    <lineage>
        <taxon>Bacteria</taxon>
        <taxon>Pseudomonadati</taxon>
        <taxon>Bacteroidota</taxon>
        <taxon>Flavobacteriia</taxon>
        <taxon>Flavobacteriales</taxon>
        <taxon>Flavobacteriaceae</taxon>
        <taxon>Kordia</taxon>
    </lineage>
</organism>
<dbReference type="Proteomes" id="UP000244090">
    <property type="component" value="Unassembled WGS sequence"/>
</dbReference>
<evidence type="ECO:0000256" key="5">
    <source>
        <dbReference type="ARBA" id="ARBA00023136"/>
    </source>
</evidence>
<dbReference type="OrthoDB" id="9810109at2"/>
<feature type="transmembrane region" description="Helical" evidence="6">
    <location>
        <begin position="20"/>
        <end position="39"/>
    </location>
</feature>
<feature type="transmembrane region" description="Helical" evidence="6">
    <location>
        <begin position="380"/>
        <end position="401"/>
    </location>
</feature>
<keyword evidence="8" id="KW-1185">Reference proteome</keyword>
<dbReference type="GO" id="GO:0005886">
    <property type="term" value="C:plasma membrane"/>
    <property type="evidence" value="ECO:0007669"/>
    <property type="project" value="UniProtKB-SubCell"/>
</dbReference>
<keyword evidence="3 6" id="KW-0812">Transmembrane</keyword>
<evidence type="ECO:0000313" key="7">
    <source>
        <dbReference type="EMBL" id="PTX62089.1"/>
    </source>
</evidence>
<evidence type="ECO:0000256" key="4">
    <source>
        <dbReference type="ARBA" id="ARBA00022989"/>
    </source>
</evidence>
<evidence type="ECO:0000313" key="8">
    <source>
        <dbReference type="Proteomes" id="UP000244090"/>
    </source>
</evidence>
<dbReference type="Gene3D" id="1.20.1740.10">
    <property type="entry name" value="Amino acid/polyamine transporter I"/>
    <property type="match status" value="1"/>
</dbReference>
<keyword evidence="2" id="KW-1003">Cell membrane</keyword>
<dbReference type="AlphaFoldDB" id="A0A2T6C1B0"/>
<proteinExistence type="predicted"/>
<dbReference type="EMBL" id="QBKT01000003">
    <property type="protein sequence ID" value="PTX62089.1"/>
    <property type="molecule type" value="Genomic_DNA"/>
</dbReference>
<dbReference type="RefSeq" id="WP_108114311.1">
    <property type="nucleotide sequence ID" value="NZ_QBKT01000003.1"/>
</dbReference>
<dbReference type="PIRSF" id="PIRSF006060">
    <property type="entry name" value="AA_transporter"/>
    <property type="match status" value="1"/>
</dbReference>